<gene>
    <name evidence="2" type="primary">mltC</name>
    <name evidence="2" type="ORF">GJA_4827</name>
</gene>
<keyword evidence="3" id="KW-1185">Reference proteome</keyword>
<dbReference type="GO" id="GO:0016787">
    <property type="term" value="F:hydrolase activity"/>
    <property type="evidence" value="ECO:0007669"/>
    <property type="project" value="InterPro"/>
</dbReference>
<dbReference type="Proteomes" id="UP000027604">
    <property type="component" value="Chromosome I"/>
</dbReference>
<dbReference type="STRING" id="1349767.GJA_4827"/>
<dbReference type="AlphaFoldDB" id="W0VC31"/>
<evidence type="ECO:0000313" key="2">
    <source>
        <dbReference type="EMBL" id="CDG85431.1"/>
    </source>
</evidence>
<dbReference type="eggNOG" id="COG2129">
    <property type="taxonomic scope" value="Bacteria"/>
</dbReference>
<dbReference type="KEGG" id="jag:GJA_4827"/>
<accession>W0VC31</accession>
<organism evidence="2 3">
    <name type="scientific">Janthinobacterium agaricidamnosum NBRC 102515 = DSM 9628</name>
    <dbReference type="NCBI Taxonomy" id="1349767"/>
    <lineage>
        <taxon>Bacteria</taxon>
        <taxon>Pseudomonadati</taxon>
        <taxon>Pseudomonadota</taxon>
        <taxon>Betaproteobacteria</taxon>
        <taxon>Burkholderiales</taxon>
        <taxon>Oxalobacteraceae</taxon>
        <taxon>Janthinobacterium</taxon>
    </lineage>
</organism>
<evidence type="ECO:0000259" key="1">
    <source>
        <dbReference type="Pfam" id="PF00149"/>
    </source>
</evidence>
<dbReference type="EMBL" id="HG322949">
    <property type="protein sequence ID" value="CDG85431.1"/>
    <property type="molecule type" value="Genomic_DNA"/>
</dbReference>
<reference evidence="2 3" key="1">
    <citation type="journal article" date="2015" name="Genome Announc.">
        <title>Genome Sequence of Mushroom Soft-Rot Pathogen Janthinobacterium agaricidamnosum.</title>
        <authorList>
            <person name="Graupner K."/>
            <person name="Lackner G."/>
            <person name="Hertweck C."/>
        </authorList>
    </citation>
    <scope>NUCLEOTIDE SEQUENCE [LARGE SCALE GENOMIC DNA]</scope>
    <source>
        <strain evidence="3">NBRC 102515 / DSM 9628</strain>
    </source>
</reference>
<feature type="domain" description="Calcineurin-like phosphoesterase" evidence="1">
    <location>
        <begin position="2"/>
        <end position="186"/>
    </location>
</feature>
<dbReference type="InterPro" id="IPR004843">
    <property type="entry name" value="Calcineurin-like_PHP"/>
</dbReference>
<dbReference type="HOGENOM" id="CLU_084430_0_0_4"/>
<sequence>MCGDPHGRFSHIVDAVLEERPAAVILLGDLDLQRPLHEELAPIIGVTDIRWIHGNHETDSELHYDHLFGSRLADRGLHGRVVEVAGLRVAGIGGVFRGKIWDGQHPRFDSQQSYLRVHGKGNDWRGGLPLRHRSSIFPSDIAGLQHLQADILVTHEAPDLHPHGFAPLSALARSMGVRAAFHGHHHATIVYPDGVWRGVALREIFRYRF</sequence>
<dbReference type="Pfam" id="PF00149">
    <property type="entry name" value="Metallophos"/>
    <property type="match status" value="1"/>
</dbReference>
<dbReference type="Gene3D" id="3.60.21.10">
    <property type="match status" value="1"/>
</dbReference>
<proteinExistence type="predicted"/>
<evidence type="ECO:0000313" key="3">
    <source>
        <dbReference type="Proteomes" id="UP000027604"/>
    </source>
</evidence>
<name>W0VC31_9BURK</name>
<dbReference type="InterPro" id="IPR029052">
    <property type="entry name" value="Metallo-depent_PP-like"/>
</dbReference>
<dbReference type="PATRIC" id="fig|1349767.4.peg.1452"/>
<dbReference type="SUPFAM" id="SSF56300">
    <property type="entry name" value="Metallo-dependent phosphatases"/>
    <property type="match status" value="1"/>
</dbReference>
<protein>
    <submittedName>
        <fullName evidence="2">Murein transglycosylase C</fullName>
    </submittedName>
</protein>